<dbReference type="EMBL" id="JAKMXF010000015">
    <property type="protein sequence ID" value="KAI6661322.1"/>
    <property type="molecule type" value="Genomic_DNA"/>
</dbReference>
<protein>
    <submittedName>
        <fullName evidence="2">Tyrosine-protein phosphatase non-receptor type 23-like</fullName>
    </submittedName>
</protein>
<comment type="caution">
    <text evidence="2">The sequence shown here is derived from an EMBL/GenBank/DDBJ whole genome shotgun (WGS) entry which is preliminary data.</text>
</comment>
<sequence length="217" mass="24394">MFIIPSKQGVSIDLTSPLAELIRTEFGEDPTNFRQEVREFNHLRESAVRPSRDNNGTSDIRMYYAQLCLLPTRFAATRSNMQVTFIWSDAFTEKESANILLFSESSAILFNLGALRSRSVCTHFQCSAGAFYLLQTSLASQIATSHTRVDMSSEVVAFCKNLMLAQAQECMVEKSLLERKRPSFVSKVAWEVSALYQKAIDLLDSQIGSQVAEKNKN</sequence>
<evidence type="ECO:0000313" key="2">
    <source>
        <dbReference type="EMBL" id="KAI6661322.1"/>
    </source>
</evidence>
<dbReference type="SMART" id="SM01041">
    <property type="entry name" value="BRO1"/>
    <property type="match status" value="1"/>
</dbReference>
<dbReference type="PANTHER" id="PTHR23030:SF30">
    <property type="entry name" value="TYROSINE-PROTEIN PHOSPHATASE NON-RECEPTOR TYPE 23"/>
    <property type="match status" value="1"/>
</dbReference>
<gene>
    <name evidence="2" type="ORF">LOD99_10046</name>
</gene>
<dbReference type="AlphaFoldDB" id="A0AAV7KIY5"/>
<dbReference type="Pfam" id="PF03097">
    <property type="entry name" value="BRO1"/>
    <property type="match status" value="1"/>
</dbReference>
<dbReference type="Gene3D" id="1.25.40.280">
    <property type="entry name" value="alix/aip1 like domains"/>
    <property type="match status" value="1"/>
</dbReference>
<organism evidence="2 3">
    <name type="scientific">Oopsacas minuta</name>
    <dbReference type="NCBI Taxonomy" id="111878"/>
    <lineage>
        <taxon>Eukaryota</taxon>
        <taxon>Metazoa</taxon>
        <taxon>Porifera</taxon>
        <taxon>Hexactinellida</taxon>
        <taxon>Hexasterophora</taxon>
        <taxon>Lyssacinosida</taxon>
        <taxon>Leucopsacidae</taxon>
        <taxon>Oopsacas</taxon>
    </lineage>
</organism>
<evidence type="ECO:0000313" key="3">
    <source>
        <dbReference type="Proteomes" id="UP001165289"/>
    </source>
</evidence>
<dbReference type="PROSITE" id="PS51180">
    <property type="entry name" value="BRO1"/>
    <property type="match status" value="1"/>
</dbReference>
<accession>A0AAV7KIY5</accession>
<evidence type="ECO:0000259" key="1">
    <source>
        <dbReference type="PROSITE" id="PS51180"/>
    </source>
</evidence>
<dbReference type="InterPro" id="IPR038499">
    <property type="entry name" value="BRO1_sf"/>
</dbReference>
<keyword evidence="3" id="KW-1185">Reference proteome</keyword>
<dbReference type="GO" id="GO:0005768">
    <property type="term" value="C:endosome"/>
    <property type="evidence" value="ECO:0007669"/>
    <property type="project" value="TreeGrafter"/>
</dbReference>
<dbReference type="GO" id="GO:0043328">
    <property type="term" value="P:protein transport to vacuole involved in ubiquitin-dependent protein catabolic process via the multivesicular body sorting pathway"/>
    <property type="evidence" value="ECO:0007669"/>
    <property type="project" value="TreeGrafter"/>
</dbReference>
<reference evidence="2 3" key="1">
    <citation type="journal article" date="2023" name="BMC Biol.">
        <title>The compact genome of the sponge Oopsacas minuta (Hexactinellida) is lacking key metazoan core genes.</title>
        <authorList>
            <person name="Santini S."/>
            <person name="Schenkelaars Q."/>
            <person name="Jourda C."/>
            <person name="Duchesne M."/>
            <person name="Belahbib H."/>
            <person name="Rocher C."/>
            <person name="Selva M."/>
            <person name="Riesgo A."/>
            <person name="Vervoort M."/>
            <person name="Leys S.P."/>
            <person name="Kodjabachian L."/>
            <person name="Le Bivic A."/>
            <person name="Borchiellini C."/>
            <person name="Claverie J.M."/>
            <person name="Renard E."/>
        </authorList>
    </citation>
    <scope>NUCLEOTIDE SEQUENCE [LARGE SCALE GENOMIC DNA]</scope>
    <source>
        <strain evidence="2">SPO-2</strain>
    </source>
</reference>
<dbReference type="Proteomes" id="UP001165289">
    <property type="component" value="Unassembled WGS sequence"/>
</dbReference>
<feature type="domain" description="BRO1" evidence="1">
    <location>
        <begin position="1"/>
        <end position="217"/>
    </location>
</feature>
<name>A0AAV7KIY5_9METZ</name>
<dbReference type="InterPro" id="IPR004328">
    <property type="entry name" value="BRO1_dom"/>
</dbReference>
<dbReference type="PANTHER" id="PTHR23030">
    <property type="entry name" value="PCD6 INTERACTING PROTEIN-RELATED"/>
    <property type="match status" value="1"/>
</dbReference>
<proteinExistence type="predicted"/>